<dbReference type="EMBL" id="GBXM01069093">
    <property type="protein sequence ID" value="JAH39484.1"/>
    <property type="molecule type" value="Transcribed_RNA"/>
</dbReference>
<evidence type="ECO:0000256" key="1">
    <source>
        <dbReference type="SAM" id="MobiDB-lite"/>
    </source>
</evidence>
<reference evidence="2" key="2">
    <citation type="journal article" date="2015" name="Fish Shellfish Immunol.">
        <title>Early steps in the European eel (Anguilla anguilla)-Vibrio vulnificus interaction in the gills: Role of the RtxA13 toxin.</title>
        <authorList>
            <person name="Callol A."/>
            <person name="Pajuelo D."/>
            <person name="Ebbesson L."/>
            <person name="Teles M."/>
            <person name="MacKenzie S."/>
            <person name="Amaro C."/>
        </authorList>
    </citation>
    <scope>NUCLEOTIDE SEQUENCE</scope>
</reference>
<accession>A0A0E9SDM9</accession>
<organism evidence="2">
    <name type="scientific">Anguilla anguilla</name>
    <name type="common">European freshwater eel</name>
    <name type="synonym">Muraena anguilla</name>
    <dbReference type="NCBI Taxonomy" id="7936"/>
    <lineage>
        <taxon>Eukaryota</taxon>
        <taxon>Metazoa</taxon>
        <taxon>Chordata</taxon>
        <taxon>Craniata</taxon>
        <taxon>Vertebrata</taxon>
        <taxon>Euteleostomi</taxon>
        <taxon>Actinopterygii</taxon>
        <taxon>Neopterygii</taxon>
        <taxon>Teleostei</taxon>
        <taxon>Anguilliformes</taxon>
        <taxon>Anguillidae</taxon>
        <taxon>Anguilla</taxon>
    </lineage>
</organism>
<dbReference type="AlphaFoldDB" id="A0A0E9SDM9"/>
<proteinExistence type="predicted"/>
<name>A0A0E9SDM9_ANGAN</name>
<feature type="region of interest" description="Disordered" evidence="1">
    <location>
        <begin position="1"/>
        <end position="23"/>
    </location>
</feature>
<feature type="compositionally biased region" description="Basic and acidic residues" evidence="1">
    <location>
        <begin position="1"/>
        <end position="11"/>
    </location>
</feature>
<reference evidence="2" key="1">
    <citation type="submission" date="2014-11" db="EMBL/GenBank/DDBJ databases">
        <authorList>
            <person name="Amaro Gonzalez C."/>
        </authorList>
    </citation>
    <scope>NUCLEOTIDE SEQUENCE</scope>
</reference>
<evidence type="ECO:0000313" key="2">
    <source>
        <dbReference type="EMBL" id="JAH39484.1"/>
    </source>
</evidence>
<protein>
    <submittedName>
        <fullName evidence="2">Uncharacterized protein</fullName>
    </submittedName>
</protein>
<sequence>MKGSKVSREDQFLIINKHRNKCS</sequence>